<feature type="transmembrane region" description="Helical" evidence="2">
    <location>
        <begin position="50"/>
        <end position="83"/>
    </location>
</feature>
<reference evidence="4" key="1">
    <citation type="journal article" date="2019" name="Int. J. Syst. Evol. Microbiol.">
        <title>The Global Catalogue of Microorganisms (GCM) 10K type strain sequencing project: providing services to taxonomists for standard genome sequencing and annotation.</title>
        <authorList>
            <consortium name="The Broad Institute Genomics Platform"/>
            <consortium name="The Broad Institute Genome Sequencing Center for Infectious Disease"/>
            <person name="Wu L."/>
            <person name="Ma J."/>
        </authorList>
    </citation>
    <scope>NUCLEOTIDE SEQUENCE [LARGE SCALE GENOMIC DNA]</scope>
    <source>
        <strain evidence="4">CCUG 61696</strain>
    </source>
</reference>
<keyword evidence="2" id="KW-0472">Membrane</keyword>
<feature type="region of interest" description="Disordered" evidence="1">
    <location>
        <begin position="20"/>
        <end position="43"/>
    </location>
</feature>
<keyword evidence="4" id="KW-1185">Reference proteome</keyword>
<organism evidence="3 4">
    <name type="scientific">Methylopila musalis</name>
    <dbReference type="NCBI Taxonomy" id="1134781"/>
    <lineage>
        <taxon>Bacteria</taxon>
        <taxon>Pseudomonadati</taxon>
        <taxon>Pseudomonadota</taxon>
        <taxon>Alphaproteobacteria</taxon>
        <taxon>Hyphomicrobiales</taxon>
        <taxon>Methylopilaceae</taxon>
        <taxon>Methylopila</taxon>
    </lineage>
</organism>
<keyword evidence="2" id="KW-1133">Transmembrane helix</keyword>
<dbReference type="GO" id="GO:0003964">
    <property type="term" value="F:RNA-directed DNA polymerase activity"/>
    <property type="evidence" value="ECO:0007669"/>
    <property type="project" value="UniProtKB-KW"/>
</dbReference>
<keyword evidence="3" id="KW-0548">Nucleotidyltransferase</keyword>
<keyword evidence="3" id="KW-0695">RNA-directed DNA polymerase</keyword>
<comment type="caution">
    <text evidence="3">The sequence shown here is derived from an EMBL/GenBank/DDBJ whole genome shotgun (WGS) entry which is preliminary data.</text>
</comment>
<keyword evidence="3" id="KW-0808">Transferase</keyword>
<evidence type="ECO:0000256" key="1">
    <source>
        <dbReference type="SAM" id="MobiDB-lite"/>
    </source>
</evidence>
<feature type="non-terminal residue" evidence="3">
    <location>
        <position position="1"/>
    </location>
</feature>
<accession>A0ABW3ZBU1</accession>
<dbReference type="EMBL" id="JBHTMX010000347">
    <property type="protein sequence ID" value="MFD1333806.1"/>
    <property type="molecule type" value="Genomic_DNA"/>
</dbReference>
<dbReference type="Proteomes" id="UP001597171">
    <property type="component" value="Unassembled WGS sequence"/>
</dbReference>
<evidence type="ECO:0000313" key="4">
    <source>
        <dbReference type="Proteomes" id="UP001597171"/>
    </source>
</evidence>
<gene>
    <name evidence="3" type="ORF">ACFQ4O_17515</name>
</gene>
<evidence type="ECO:0000313" key="3">
    <source>
        <dbReference type="EMBL" id="MFD1333806.1"/>
    </source>
</evidence>
<protein>
    <submittedName>
        <fullName evidence="3">RNA-directed DNA polymerase</fullName>
    </submittedName>
</protein>
<sequence length="96" mass="10153">PPKPEAPAKPTRSALDIAGFRARLSERPAPPPGPAAPSAESDDTPAMHPLIAVIGVLVLVNAAGAIHPGLAVLVFLAALIIGGRRLYRRWKRRRGR</sequence>
<keyword evidence="2" id="KW-0812">Transmembrane</keyword>
<evidence type="ECO:0000256" key="2">
    <source>
        <dbReference type="SAM" id="Phobius"/>
    </source>
</evidence>
<proteinExistence type="predicted"/>
<name>A0ABW3ZBU1_9HYPH</name>